<evidence type="ECO:0000256" key="3">
    <source>
        <dbReference type="PROSITE-ProRule" id="PRU00708"/>
    </source>
</evidence>
<proteinExistence type="inferred from homology"/>
<evidence type="ECO:0000313" key="4">
    <source>
        <dbReference type="EMBL" id="CAI9096510.1"/>
    </source>
</evidence>
<dbReference type="InterPro" id="IPR002885">
    <property type="entry name" value="PPR_rpt"/>
</dbReference>
<dbReference type="Pfam" id="PF20431">
    <property type="entry name" value="E_motif"/>
    <property type="match status" value="1"/>
</dbReference>
<feature type="repeat" description="PPR" evidence="3">
    <location>
        <begin position="368"/>
        <end position="402"/>
    </location>
</feature>
<dbReference type="PANTHER" id="PTHR47926:SF344">
    <property type="entry name" value="OS07G0636900 PROTEIN"/>
    <property type="match status" value="1"/>
</dbReference>
<feature type="repeat" description="PPR" evidence="3">
    <location>
        <begin position="265"/>
        <end position="299"/>
    </location>
</feature>
<dbReference type="EMBL" id="OX459119">
    <property type="protein sequence ID" value="CAI9096510.1"/>
    <property type="molecule type" value="Genomic_DNA"/>
</dbReference>
<feature type="repeat" description="PPR" evidence="3">
    <location>
        <begin position="164"/>
        <end position="194"/>
    </location>
</feature>
<reference evidence="4" key="1">
    <citation type="submission" date="2023-03" db="EMBL/GenBank/DDBJ databases">
        <authorList>
            <person name="Julca I."/>
        </authorList>
    </citation>
    <scope>NUCLEOTIDE SEQUENCE</scope>
</reference>
<dbReference type="Pfam" id="PF01535">
    <property type="entry name" value="PPR"/>
    <property type="match status" value="6"/>
</dbReference>
<dbReference type="PANTHER" id="PTHR47926">
    <property type="entry name" value="PENTATRICOPEPTIDE REPEAT-CONTAINING PROTEIN"/>
    <property type="match status" value="1"/>
</dbReference>
<dbReference type="FunFam" id="1.25.40.10:FF:000031">
    <property type="entry name" value="Pentatricopeptide repeat-containing protein mitochondrial"/>
    <property type="match status" value="1"/>
</dbReference>
<dbReference type="Pfam" id="PF13041">
    <property type="entry name" value="PPR_2"/>
    <property type="match status" value="2"/>
</dbReference>
<dbReference type="FunFam" id="1.25.40.10:FF:000212">
    <property type="entry name" value="Pentatricopeptide repeat-containing protein At2g03380, mitochondrial"/>
    <property type="match status" value="1"/>
</dbReference>
<name>A0AAV1CND5_OLDCO</name>
<dbReference type="Gene3D" id="1.25.40.10">
    <property type="entry name" value="Tetratricopeptide repeat domain"/>
    <property type="match status" value="6"/>
</dbReference>
<gene>
    <name evidence="4" type="ORF">OLC1_LOCUS7250</name>
</gene>
<dbReference type="InterPro" id="IPR046960">
    <property type="entry name" value="PPR_At4g14850-like_plant"/>
</dbReference>
<dbReference type="InterPro" id="IPR011990">
    <property type="entry name" value="TPR-like_helical_dom_sf"/>
</dbReference>
<feature type="repeat" description="PPR" evidence="3">
    <location>
        <begin position="468"/>
        <end position="502"/>
    </location>
</feature>
<evidence type="ECO:0000256" key="2">
    <source>
        <dbReference type="ARBA" id="ARBA00061659"/>
    </source>
</evidence>
<evidence type="ECO:0000256" key="1">
    <source>
        <dbReference type="ARBA" id="ARBA00022737"/>
    </source>
</evidence>
<dbReference type="PROSITE" id="PS51375">
    <property type="entry name" value="PPR"/>
    <property type="match status" value="5"/>
</dbReference>
<dbReference type="GO" id="GO:0009451">
    <property type="term" value="P:RNA modification"/>
    <property type="evidence" value="ECO:0007669"/>
    <property type="project" value="InterPro"/>
</dbReference>
<accession>A0AAV1CND5</accession>
<dbReference type="Proteomes" id="UP001161247">
    <property type="component" value="Chromosome 2"/>
</dbReference>
<dbReference type="FunFam" id="1.25.40.10:FF:000436">
    <property type="entry name" value="Pentatricopeptide repeat-containing protein At5g39350 family"/>
    <property type="match status" value="1"/>
</dbReference>
<organism evidence="4 5">
    <name type="scientific">Oldenlandia corymbosa var. corymbosa</name>
    <dbReference type="NCBI Taxonomy" id="529605"/>
    <lineage>
        <taxon>Eukaryota</taxon>
        <taxon>Viridiplantae</taxon>
        <taxon>Streptophyta</taxon>
        <taxon>Embryophyta</taxon>
        <taxon>Tracheophyta</taxon>
        <taxon>Spermatophyta</taxon>
        <taxon>Magnoliopsida</taxon>
        <taxon>eudicotyledons</taxon>
        <taxon>Gunneridae</taxon>
        <taxon>Pentapetalae</taxon>
        <taxon>asterids</taxon>
        <taxon>lamiids</taxon>
        <taxon>Gentianales</taxon>
        <taxon>Rubiaceae</taxon>
        <taxon>Rubioideae</taxon>
        <taxon>Spermacoceae</taxon>
        <taxon>Hedyotis-Oldenlandia complex</taxon>
        <taxon>Oldenlandia</taxon>
    </lineage>
</organism>
<feature type="repeat" description="PPR" evidence="3">
    <location>
        <begin position="569"/>
        <end position="603"/>
    </location>
</feature>
<keyword evidence="5" id="KW-1185">Reference proteome</keyword>
<dbReference type="InterPro" id="IPR046848">
    <property type="entry name" value="E_motif"/>
</dbReference>
<dbReference type="AlphaFoldDB" id="A0AAV1CND5"/>
<dbReference type="GO" id="GO:0003723">
    <property type="term" value="F:RNA binding"/>
    <property type="evidence" value="ECO:0007669"/>
    <property type="project" value="InterPro"/>
</dbReference>
<keyword evidence="1" id="KW-0677">Repeat</keyword>
<protein>
    <submittedName>
        <fullName evidence="4">OLC1v1032675C1</fullName>
    </submittedName>
</protein>
<sequence>MTQYMRLFRACTTSRTLTKIHGHLIVTGLHRDPLAATKLIESYAQFGPFVSSRIVFDNFPNPDSFMWGVIIKCHVWNGFFDDSICLYHDMLFELKEQSRFIFPPVLKACSAIGELGLGEKVHGTIIKSLFESDFVIETSLLNMYGDMGCLDSARKIFDNMPVRDVVSLSSIISSYVKNGQVSEGLDFFGEMVKEVSELDEVTMLSVSEACGEMGFWREGKSLHGFVIRRNISIDGALGTSLVAMYAKCGDLNSSEGIFAQAADRSTSLWTAMISCYHQNGWYQEALRSFLKMQSCDVEPNAVTLMCVILSCARLSKLNEGKSVHAFGIKNAVEQPGNDLLGPALVDLYASCGKFRECHRVFDSTEDRLVLLWNMLISSYTREGMMNEASKLFKQMLAQQSLPDSFTLASILSACGELGFSELGCQIHSYALKLGISTEFVQNSLIAMYCKGELFDSAHRVFSMTKQKGIVAWNAIISGLAQNGRSKEALAFFNEMHSNAIEMNDITFLSAIQACSNLGYIEDGKWIHHKLITNGVRNDLYIDTALVDLYAKCGDLQMAQRVFDTMFERSVVSWSILIGAYAVHGQADVAISFFWKMIGSGTRPNEIIFMNILSACRHAGYLEAGKSFFKSMINDFGIEPNFEHYACLVDLLSRAGDLHGAYEIITSMPSPVDASVWGAFINGCRIHQRMDIIESMKENLVNMHTDDTGYHTLLSNLYAEGGEWNEFNTMRSNMTKKGLQKVQGQSMIKIGADDKVTTKLRKPAT</sequence>
<evidence type="ECO:0000313" key="5">
    <source>
        <dbReference type="Proteomes" id="UP001161247"/>
    </source>
</evidence>
<dbReference type="FunFam" id="1.25.40.10:FF:000344">
    <property type="entry name" value="Pentatricopeptide repeat-containing protein"/>
    <property type="match status" value="1"/>
</dbReference>
<dbReference type="NCBIfam" id="TIGR00756">
    <property type="entry name" value="PPR"/>
    <property type="match status" value="4"/>
</dbReference>
<comment type="similarity">
    <text evidence="2">Belongs to the PPR family. PCMP-E subfamily.</text>
</comment>